<keyword evidence="1" id="KW-0472">Membrane</keyword>
<keyword evidence="1" id="KW-0812">Transmembrane</keyword>
<evidence type="ECO:0000256" key="1">
    <source>
        <dbReference type="SAM" id="Phobius"/>
    </source>
</evidence>
<dbReference type="PANTHER" id="PTHR42305">
    <property type="entry name" value="MEMBRANE PROTEIN RV1733C-RELATED"/>
    <property type="match status" value="1"/>
</dbReference>
<keyword evidence="1" id="KW-1133">Transmembrane helix</keyword>
<protein>
    <recommendedName>
        <fullName evidence="4">Integral membrane protein</fullName>
    </recommendedName>
</protein>
<evidence type="ECO:0008006" key="4">
    <source>
        <dbReference type="Google" id="ProtNLM"/>
    </source>
</evidence>
<accession>A0ABZ1J4J1</accession>
<reference evidence="2 3" key="1">
    <citation type="submission" date="2022-10" db="EMBL/GenBank/DDBJ databases">
        <title>The complete genomes of actinobacterial strains from the NBC collection.</title>
        <authorList>
            <person name="Joergensen T.S."/>
            <person name="Alvarez Arevalo M."/>
            <person name="Sterndorff E.B."/>
            <person name="Faurdal D."/>
            <person name="Vuksanovic O."/>
            <person name="Mourched A.-S."/>
            <person name="Charusanti P."/>
            <person name="Shaw S."/>
            <person name="Blin K."/>
            <person name="Weber T."/>
        </authorList>
    </citation>
    <scope>NUCLEOTIDE SEQUENCE [LARGE SCALE GENOMIC DNA]</scope>
    <source>
        <strain evidence="2 3">NBC_00206</strain>
    </source>
</reference>
<proteinExistence type="predicted"/>
<gene>
    <name evidence="2" type="ORF">OHU27_26555</name>
</gene>
<dbReference type="RefSeq" id="WP_364920955.1">
    <property type="nucleotide sequence ID" value="NZ_CP108125.1"/>
</dbReference>
<name>A0ABZ1J4J1_9ACTN</name>
<dbReference type="Proteomes" id="UP001622690">
    <property type="component" value="Chromosome"/>
</dbReference>
<organism evidence="2 3">
    <name type="scientific">Streptomyces nigra</name>
    <dbReference type="NCBI Taxonomy" id="1827580"/>
    <lineage>
        <taxon>Bacteria</taxon>
        <taxon>Bacillati</taxon>
        <taxon>Actinomycetota</taxon>
        <taxon>Actinomycetes</taxon>
        <taxon>Kitasatosporales</taxon>
        <taxon>Streptomycetaceae</taxon>
        <taxon>Streptomyces</taxon>
    </lineage>
</organism>
<feature type="transmembrane region" description="Helical" evidence="1">
    <location>
        <begin position="25"/>
        <end position="49"/>
    </location>
</feature>
<feature type="transmembrane region" description="Helical" evidence="1">
    <location>
        <begin position="143"/>
        <end position="165"/>
    </location>
</feature>
<evidence type="ECO:0000313" key="3">
    <source>
        <dbReference type="Proteomes" id="UP001622690"/>
    </source>
</evidence>
<sequence length="193" mass="21144">MAVSECTKIRWWRWRRNPLKRRSDVIEAWVVLCAWLFALIGGLFAGLAAADAVVGSAERIRSESRRVTAVLVRDAEEPGPARVTTDHLVWATVRWTDPDGTPHSDEARVPPKTKAGSKVQVWTDRHGAVANEPLSGAETTLHAVSGGLLAGSGAAGLVLGAGWVVRLAMERRRLAQWDAEWARLDTPPRWKTG</sequence>
<keyword evidence="3" id="KW-1185">Reference proteome</keyword>
<dbReference type="EMBL" id="CP108125">
    <property type="protein sequence ID" value="WTO85800.1"/>
    <property type="molecule type" value="Genomic_DNA"/>
</dbReference>
<evidence type="ECO:0000313" key="2">
    <source>
        <dbReference type="EMBL" id="WTO85800.1"/>
    </source>
</evidence>
<dbReference type="InterPro" id="IPR039708">
    <property type="entry name" value="MT1774/Rv1733c-like"/>
</dbReference>
<dbReference type="PANTHER" id="PTHR42305:SF1">
    <property type="entry name" value="MEMBRANE PROTEIN RV1733C-RELATED"/>
    <property type="match status" value="1"/>
</dbReference>